<name>C0D2W6_9FIRM</name>
<dbReference type="HOGENOM" id="CLU_3287146_0_0_9"/>
<evidence type="ECO:0000313" key="3">
    <source>
        <dbReference type="Proteomes" id="UP000004756"/>
    </source>
</evidence>
<gene>
    <name evidence="2" type="ORF">CLOSTASPAR_03606</name>
</gene>
<keyword evidence="1" id="KW-0472">Membrane</keyword>
<dbReference type="EMBL" id="ACCJ01000280">
    <property type="protein sequence ID" value="EEG54296.1"/>
    <property type="molecule type" value="Genomic_DNA"/>
</dbReference>
<keyword evidence="3" id="KW-1185">Reference proteome</keyword>
<dbReference type="AlphaFoldDB" id="C0D2W6"/>
<proteinExistence type="predicted"/>
<reference evidence="2 3" key="2">
    <citation type="submission" date="2009-02" db="EMBL/GenBank/DDBJ databases">
        <title>Draft genome sequence of Clostridium asparagiforme (DSM 15981).</title>
        <authorList>
            <person name="Sudarsanam P."/>
            <person name="Ley R."/>
            <person name="Guruge J."/>
            <person name="Turnbaugh P.J."/>
            <person name="Mahowald M."/>
            <person name="Liep D."/>
            <person name="Gordon J."/>
        </authorList>
    </citation>
    <scope>NUCLEOTIDE SEQUENCE [LARGE SCALE GENOMIC DNA]</scope>
    <source>
        <strain evidence="2 3">DSM 15981</strain>
    </source>
</reference>
<evidence type="ECO:0000313" key="2">
    <source>
        <dbReference type="EMBL" id="EEG54296.1"/>
    </source>
</evidence>
<accession>C0D2W6</accession>
<keyword evidence="1" id="KW-1133">Transmembrane helix</keyword>
<sequence>MLCFIVIYHAFLPLIFYNSVTLLLIFNRCIFFTFSVIKFM</sequence>
<protein>
    <submittedName>
        <fullName evidence="2">Uncharacterized protein</fullName>
    </submittedName>
</protein>
<organism evidence="2 3">
    <name type="scientific">[Clostridium] asparagiforme DSM 15981</name>
    <dbReference type="NCBI Taxonomy" id="518636"/>
    <lineage>
        <taxon>Bacteria</taxon>
        <taxon>Bacillati</taxon>
        <taxon>Bacillota</taxon>
        <taxon>Clostridia</taxon>
        <taxon>Lachnospirales</taxon>
        <taxon>Lachnospiraceae</taxon>
        <taxon>Enterocloster</taxon>
    </lineage>
</organism>
<dbReference type="Proteomes" id="UP000004756">
    <property type="component" value="Unassembled WGS sequence"/>
</dbReference>
<comment type="caution">
    <text evidence="2">The sequence shown here is derived from an EMBL/GenBank/DDBJ whole genome shotgun (WGS) entry which is preliminary data.</text>
</comment>
<feature type="transmembrane region" description="Helical" evidence="1">
    <location>
        <begin position="15"/>
        <end position="37"/>
    </location>
</feature>
<keyword evidence="1" id="KW-0812">Transmembrane</keyword>
<evidence type="ECO:0000256" key="1">
    <source>
        <dbReference type="SAM" id="Phobius"/>
    </source>
</evidence>
<reference evidence="2 3" key="1">
    <citation type="submission" date="2009-01" db="EMBL/GenBank/DDBJ databases">
        <authorList>
            <person name="Fulton L."/>
            <person name="Clifton S."/>
            <person name="Fulton B."/>
            <person name="Xu J."/>
            <person name="Minx P."/>
            <person name="Pepin K.H."/>
            <person name="Johnson M."/>
            <person name="Bhonagiri V."/>
            <person name="Nash W.E."/>
            <person name="Mardis E.R."/>
            <person name="Wilson R.K."/>
        </authorList>
    </citation>
    <scope>NUCLEOTIDE SEQUENCE [LARGE SCALE GENOMIC DNA]</scope>
    <source>
        <strain evidence="2 3">DSM 15981</strain>
    </source>
</reference>